<accession>A0ABZ0S066</accession>
<dbReference type="RefSeq" id="WP_319837539.1">
    <property type="nucleotide sequence ID" value="NZ_CP137624.1"/>
</dbReference>
<dbReference type="PROSITE" id="PS50965">
    <property type="entry name" value="NERD"/>
    <property type="match status" value="1"/>
</dbReference>
<gene>
    <name evidence="2" type="ORF">R6U77_03965</name>
</gene>
<dbReference type="Pfam" id="PF08378">
    <property type="entry name" value="NERD"/>
    <property type="match status" value="1"/>
</dbReference>
<protein>
    <submittedName>
        <fullName evidence="2">Nuclease-related domain-containing protein</fullName>
    </submittedName>
</protein>
<evidence type="ECO:0000313" key="2">
    <source>
        <dbReference type="EMBL" id="WPK12871.1"/>
    </source>
</evidence>
<evidence type="ECO:0000313" key="3">
    <source>
        <dbReference type="Proteomes" id="UP001322664"/>
    </source>
</evidence>
<evidence type="ECO:0000259" key="1">
    <source>
        <dbReference type="PROSITE" id="PS50965"/>
    </source>
</evidence>
<dbReference type="Proteomes" id="UP001322664">
    <property type="component" value="Chromosome"/>
</dbReference>
<feature type="domain" description="NERD" evidence="1">
    <location>
        <begin position="22"/>
        <end position="136"/>
    </location>
</feature>
<proteinExistence type="predicted"/>
<dbReference type="InterPro" id="IPR011528">
    <property type="entry name" value="NERD"/>
</dbReference>
<name>A0ABZ0S066_9BACI</name>
<reference evidence="2 3" key="1">
    <citation type="submission" date="2023-09" db="EMBL/GenBank/DDBJ databases">
        <authorList>
            <person name="Page C.A."/>
            <person name="Perez-Diaz I.M."/>
        </authorList>
    </citation>
    <scope>NUCLEOTIDE SEQUENCE [LARGE SCALE GENOMIC DNA]</scope>
    <source>
        <strain evidence="2 3">Ll15</strain>
    </source>
</reference>
<organism evidence="2 3">
    <name type="scientific">Lysinibacillus louembei</name>
    <dbReference type="NCBI Taxonomy" id="1470088"/>
    <lineage>
        <taxon>Bacteria</taxon>
        <taxon>Bacillati</taxon>
        <taxon>Bacillota</taxon>
        <taxon>Bacilli</taxon>
        <taxon>Bacillales</taxon>
        <taxon>Bacillaceae</taxon>
        <taxon>Lysinibacillus</taxon>
    </lineage>
</organism>
<keyword evidence="3" id="KW-1185">Reference proteome</keyword>
<sequence>MLNRFTVDNLEFVEMKWKAILAGDAGEMRLRRLFDNYCIAKNVLFDISLHAVGKFQIDCLVVTERFLLVLESKNITGELSFEENPTRLVRVCEGIATTFESPEVQLERNMHLLQQWLIQHDIKIPVIGAIVWTTSSYPLIIKSPKRQPLLFLSMIPTFYAQQQARFPKTLTQDDCDGLIASLQAENERYKFVRYPLFPRWQVKVHAIKSGVRCVCDSLAMQYKRTGWHCSNCGHRDKQAHIATLKEWFIFVKETISNREACEFLQVKDRHRTKRLLQSAGLIESGGGRSTIYKWPW</sequence>
<dbReference type="EMBL" id="CP137624">
    <property type="protein sequence ID" value="WPK12871.1"/>
    <property type="molecule type" value="Genomic_DNA"/>
</dbReference>